<dbReference type="RefSeq" id="WP_146531074.1">
    <property type="nucleotide sequence ID" value="NZ_SJPV01000018.1"/>
</dbReference>
<protein>
    <submittedName>
        <fullName evidence="1">Uncharacterized protein</fullName>
    </submittedName>
</protein>
<organism evidence="1 2">
    <name type="scientific">Novipirellula artificiosorum</name>
    <dbReference type="NCBI Taxonomy" id="2528016"/>
    <lineage>
        <taxon>Bacteria</taxon>
        <taxon>Pseudomonadati</taxon>
        <taxon>Planctomycetota</taxon>
        <taxon>Planctomycetia</taxon>
        <taxon>Pirellulales</taxon>
        <taxon>Pirellulaceae</taxon>
        <taxon>Novipirellula</taxon>
    </lineage>
</organism>
<dbReference type="PROSITE" id="PS51257">
    <property type="entry name" value="PROKAR_LIPOPROTEIN"/>
    <property type="match status" value="1"/>
</dbReference>
<dbReference type="Proteomes" id="UP000319143">
    <property type="component" value="Unassembled WGS sequence"/>
</dbReference>
<evidence type="ECO:0000313" key="1">
    <source>
        <dbReference type="EMBL" id="TWU31193.1"/>
    </source>
</evidence>
<keyword evidence="2" id="KW-1185">Reference proteome</keyword>
<evidence type="ECO:0000313" key="2">
    <source>
        <dbReference type="Proteomes" id="UP000319143"/>
    </source>
</evidence>
<sequence length="59" mass="6553">MKTIMFTSLLFIGLVTLQGCGSGDEPTVNERPENVTANDYLEMEQDSEQARMDAIRDGN</sequence>
<proteinExistence type="predicted"/>
<name>A0A5C6D1Y3_9BACT</name>
<reference evidence="1 2" key="1">
    <citation type="submission" date="2019-02" db="EMBL/GenBank/DDBJ databases">
        <title>Deep-cultivation of Planctomycetes and their phenomic and genomic characterization uncovers novel biology.</title>
        <authorList>
            <person name="Wiegand S."/>
            <person name="Jogler M."/>
            <person name="Boedeker C."/>
            <person name="Pinto D."/>
            <person name="Vollmers J."/>
            <person name="Rivas-Marin E."/>
            <person name="Kohn T."/>
            <person name="Peeters S.H."/>
            <person name="Heuer A."/>
            <person name="Rast P."/>
            <person name="Oberbeckmann S."/>
            <person name="Bunk B."/>
            <person name="Jeske O."/>
            <person name="Meyerdierks A."/>
            <person name="Storesund J.E."/>
            <person name="Kallscheuer N."/>
            <person name="Luecker S."/>
            <person name="Lage O.M."/>
            <person name="Pohl T."/>
            <person name="Merkel B.J."/>
            <person name="Hornburger P."/>
            <person name="Mueller R.-W."/>
            <person name="Bruemmer F."/>
            <person name="Labrenz M."/>
            <person name="Spormann A.M."/>
            <person name="Op Den Camp H."/>
            <person name="Overmann J."/>
            <person name="Amann R."/>
            <person name="Jetten M.S.M."/>
            <person name="Mascher T."/>
            <person name="Medema M.H."/>
            <person name="Devos D.P."/>
            <person name="Kaster A.-K."/>
            <person name="Ovreas L."/>
            <person name="Rohde M."/>
            <person name="Galperin M.Y."/>
            <person name="Jogler C."/>
        </authorList>
    </citation>
    <scope>NUCLEOTIDE SEQUENCE [LARGE SCALE GENOMIC DNA]</scope>
    <source>
        <strain evidence="1 2">Poly41</strain>
    </source>
</reference>
<comment type="caution">
    <text evidence="1">The sequence shown here is derived from an EMBL/GenBank/DDBJ whole genome shotgun (WGS) entry which is preliminary data.</text>
</comment>
<dbReference type="EMBL" id="SJPV01000018">
    <property type="protein sequence ID" value="TWU31193.1"/>
    <property type="molecule type" value="Genomic_DNA"/>
</dbReference>
<gene>
    <name evidence="1" type="ORF">Poly41_63840</name>
</gene>
<dbReference type="AlphaFoldDB" id="A0A5C6D1Y3"/>
<accession>A0A5C6D1Y3</accession>